<proteinExistence type="predicted"/>
<comment type="caution">
    <text evidence="1">The sequence shown here is derived from an EMBL/GenBank/DDBJ whole genome shotgun (WGS) entry which is preliminary data.</text>
</comment>
<reference evidence="1 2" key="1">
    <citation type="submission" date="2021-03" db="EMBL/GenBank/DDBJ databases">
        <authorList>
            <person name="Gilmore M.S."/>
            <person name="Schwartzman J."/>
            <person name="Van Tyne D."/>
            <person name="Martin M."/>
            <person name="Earl A.M."/>
            <person name="Manson A.L."/>
            <person name="Straub T."/>
            <person name="Salamzade R."/>
            <person name="Saavedra J."/>
            <person name="Lebreton F."/>
            <person name="Prichula J."/>
            <person name="Schaufler K."/>
            <person name="Gaca A."/>
            <person name="Sgardioli B."/>
            <person name="Wagenaar J."/>
            <person name="Strong T."/>
        </authorList>
    </citation>
    <scope>NUCLEOTIDE SEQUENCE [LARGE SCALE GENOMIC DNA]</scope>
    <source>
        <strain evidence="1 2">665A</strain>
    </source>
</reference>
<evidence type="ECO:0000313" key="2">
    <source>
        <dbReference type="Proteomes" id="UP000664357"/>
    </source>
</evidence>
<dbReference type="Proteomes" id="UP000664357">
    <property type="component" value="Unassembled WGS sequence"/>
</dbReference>
<accession>A0ABV0EQH7</accession>
<gene>
    <name evidence="1" type="ORF">JZO67_002834</name>
</gene>
<evidence type="ECO:0000313" key="1">
    <source>
        <dbReference type="EMBL" id="MEO1770881.1"/>
    </source>
</evidence>
<organism evidence="1 2">
    <name type="scientific">Candidatus Enterococcus ferrettii</name>
    <dbReference type="NCBI Taxonomy" id="2815324"/>
    <lineage>
        <taxon>Bacteria</taxon>
        <taxon>Bacillati</taxon>
        <taxon>Bacillota</taxon>
        <taxon>Bacilli</taxon>
        <taxon>Lactobacillales</taxon>
        <taxon>Enterococcaceae</taxon>
        <taxon>Enterococcus</taxon>
    </lineage>
</organism>
<dbReference type="EMBL" id="JAFREL020000002">
    <property type="protein sequence ID" value="MEO1770881.1"/>
    <property type="molecule type" value="Genomic_DNA"/>
</dbReference>
<name>A0ABV0EQH7_9ENTE</name>
<reference evidence="1 2" key="2">
    <citation type="submission" date="2024-02" db="EMBL/GenBank/DDBJ databases">
        <title>The Genome Sequence of Enterococcus sp. DIV0159.</title>
        <authorList>
            <person name="Earl A."/>
            <person name="Manson A."/>
            <person name="Gilmore M."/>
            <person name="Sanders J."/>
            <person name="Shea T."/>
            <person name="Howe W."/>
            <person name="Livny J."/>
            <person name="Cuomo C."/>
            <person name="Neafsey D."/>
            <person name="Birren B."/>
        </authorList>
    </citation>
    <scope>NUCLEOTIDE SEQUENCE [LARGE SCALE GENOMIC DNA]</scope>
    <source>
        <strain evidence="1 2">665A</strain>
    </source>
</reference>
<keyword evidence="2" id="KW-1185">Reference proteome</keyword>
<protein>
    <recommendedName>
        <fullName evidence="3">Hydrolase</fullName>
    </recommendedName>
</protein>
<sequence length="311" mass="36591">MSSIDFPGNYENYLRKGQEALVEHHLAEGLIQLEAAYQIEHDPIVNWMISSTAFELGEYSKSLSYIEELPKFYLEEESRAELYLQNLLMQKNFLNARKLIWEIQKQGKLKKEKVQSFTDLLEMQEAFYQHTQRSLIREIKKELEELPKLPKVYQLQAAQKFRELPQKDLLDTSKKILVNTQVSPLVRNFLFEELVKLGTKDIVSILAVDGYKHSLYPYEIGTSNDSTLKRTILEKLTDFLENQDPVLLANLQEEVKLEMALLYPLHQLYDKSDFWINSYLSEYLQKELSLDQKVESIRHKIKKELNGFYEG</sequence>
<evidence type="ECO:0008006" key="3">
    <source>
        <dbReference type="Google" id="ProtNLM"/>
    </source>
</evidence>